<dbReference type="AlphaFoldDB" id="A0AAV2Q846"/>
<feature type="domain" description="Protein kinase" evidence="3">
    <location>
        <begin position="19"/>
        <end position="331"/>
    </location>
</feature>
<dbReference type="GO" id="GO:0004672">
    <property type="term" value="F:protein kinase activity"/>
    <property type="evidence" value="ECO:0007669"/>
    <property type="project" value="InterPro"/>
</dbReference>
<keyword evidence="1" id="KW-0547">Nucleotide-binding</keyword>
<feature type="non-terminal residue" evidence="4">
    <location>
        <position position="350"/>
    </location>
</feature>
<evidence type="ECO:0000313" key="4">
    <source>
        <dbReference type="EMBL" id="CAL4070027.1"/>
    </source>
</evidence>
<reference evidence="4 5" key="1">
    <citation type="submission" date="2024-05" db="EMBL/GenBank/DDBJ databases">
        <authorList>
            <person name="Wallberg A."/>
        </authorList>
    </citation>
    <scope>NUCLEOTIDE SEQUENCE [LARGE SCALE GENOMIC DNA]</scope>
</reference>
<accession>A0AAV2Q846</accession>
<keyword evidence="2" id="KW-0067">ATP-binding</keyword>
<dbReference type="InterPro" id="IPR050198">
    <property type="entry name" value="Non-receptor_tyrosine_kinases"/>
</dbReference>
<dbReference type="PIRSF" id="PIRSF000654">
    <property type="entry name" value="Integrin-linked_kinase"/>
    <property type="match status" value="1"/>
</dbReference>
<keyword evidence="5" id="KW-1185">Reference proteome</keyword>
<dbReference type="PANTHER" id="PTHR24418">
    <property type="entry name" value="TYROSINE-PROTEIN KINASE"/>
    <property type="match status" value="1"/>
</dbReference>
<proteinExistence type="predicted"/>
<sequence>MGQRQSIKVSKGMTWKGTVHYGCQLAEGAFGVLHQGVLDDTNHVSITTITPGTIDPDELEMEFKVLENFRHRNLVSVLGVSCQDPCKVVMEELKLPLLMFLRAEGRALEYWHLMYVAVEVARGMQYLHEKGYIHGDLAAQNIWLGNRAKREVKISHYGLANLIKVEATRRGVSSPFSIKWSPPESYRTRKRSSSIPSVVPLVLLQNDVKQNNPTGLRRQRSYTNSWLMVPEEEKHEHLTPDDNHRSLGISTSLGDIWAFGVFLMELVTYGDKPYRGMTDSDVMLRVSEGYRLPAPSNCQPQLYSIMIRCWDKHPPSRPSFRQLKREISKFFKLEEQNKYTDKYGIISRLL</sequence>
<comment type="caution">
    <text evidence="4">The sequence shown here is derived from an EMBL/GenBank/DDBJ whole genome shotgun (WGS) entry which is preliminary data.</text>
</comment>
<evidence type="ECO:0000256" key="2">
    <source>
        <dbReference type="ARBA" id="ARBA00022840"/>
    </source>
</evidence>
<dbReference type="PROSITE" id="PS50011">
    <property type="entry name" value="PROTEIN_KINASE_DOM"/>
    <property type="match status" value="1"/>
</dbReference>
<evidence type="ECO:0000256" key="1">
    <source>
        <dbReference type="ARBA" id="ARBA00022741"/>
    </source>
</evidence>
<dbReference type="InterPro" id="IPR000719">
    <property type="entry name" value="Prot_kinase_dom"/>
</dbReference>
<dbReference type="Gene3D" id="1.10.510.10">
    <property type="entry name" value="Transferase(Phosphotransferase) domain 1"/>
    <property type="match status" value="1"/>
</dbReference>
<dbReference type="Pfam" id="PF07714">
    <property type="entry name" value="PK_Tyr_Ser-Thr"/>
    <property type="match status" value="2"/>
</dbReference>
<evidence type="ECO:0000259" key="3">
    <source>
        <dbReference type="PROSITE" id="PS50011"/>
    </source>
</evidence>
<name>A0AAV2Q846_MEGNR</name>
<dbReference type="SUPFAM" id="SSF56112">
    <property type="entry name" value="Protein kinase-like (PK-like)"/>
    <property type="match status" value="1"/>
</dbReference>
<dbReference type="SMART" id="SM00220">
    <property type="entry name" value="S_TKc"/>
    <property type="match status" value="1"/>
</dbReference>
<dbReference type="EMBL" id="CAXKWB010003728">
    <property type="protein sequence ID" value="CAL4070027.1"/>
    <property type="molecule type" value="Genomic_DNA"/>
</dbReference>
<dbReference type="InterPro" id="IPR011009">
    <property type="entry name" value="Kinase-like_dom_sf"/>
</dbReference>
<evidence type="ECO:0000313" key="5">
    <source>
        <dbReference type="Proteomes" id="UP001497623"/>
    </source>
</evidence>
<organism evidence="4 5">
    <name type="scientific">Meganyctiphanes norvegica</name>
    <name type="common">Northern krill</name>
    <name type="synonym">Thysanopoda norvegica</name>
    <dbReference type="NCBI Taxonomy" id="48144"/>
    <lineage>
        <taxon>Eukaryota</taxon>
        <taxon>Metazoa</taxon>
        <taxon>Ecdysozoa</taxon>
        <taxon>Arthropoda</taxon>
        <taxon>Crustacea</taxon>
        <taxon>Multicrustacea</taxon>
        <taxon>Malacostraca</taxon>
        <taxon>Eumalacostraca</taxon>
        <taxon>Eucarida</taxon>
        <taxon>Euphausiacea</taxon>
        <taxon>Euphausiidae</taxon>
        <taxon>Meganyctiphanes</taxon>
    </lineage>
</organism>
<protein>
    <recommendedName>
        <fullName evidence="3">Protein kinase domain-containing protein</fullName>
    </recommendedName>
</protein>
<dbReference type="GO" id="GO:0002009">
    <property type="term" value="P:morphogenesis of an epithelium"/>
    <property type="evidence" value="ECO:0007669"/>
    <property type="project" value="UniProtKB-ARBA"/>
</dbReference>
<dbReference type="InterPro" id="IPR001245">
    <property type="entry name" value="Ser-Thr/Tyr_kinase_cat_dom"/>
</dbReference>
<dbReference type="GO" id="GO:0005524">
    <property type="term" value="F:ATP binding"/>
    <property type="evidence" value="ECO:0007669"/>
    <property type="project" value="UniProtKB-KW"/>
</dbReference>
<dbReference type="Proteomes" id="UP001497623">
    <property type="component" value="Unassembled WGS sequence"/>
</dbReference>
<dbReference type="Gene3D" id="3.30.200.20">
    <property type="entry name" value="Phosphorylase Kinase, domain 1"/>
    <property type="match status" value="1"/>
</dbReference>
<gene>
    <name evidence="4" type="ORF">MNOR_LOCUS8160</name>
</gene>